<evidence type="ECO:0000313" key="2">
    <source>
        <dbReference type="Proteomes" id="UP000663855"/>
    </source>
</evidence>
<dbReference type="AlphaFoldDB" id="A0A814M5V9"/>
<evidence type="ECO:0000313" key="1">
    <source>
        <dbReference type="EMBL" id="CAF1075024.1"/>
    </source>
</evidence>
<organism evidence="1 2">
    <name type="scientific">Rotaria magnacalcarata</name>
    <dbReference type="NCBI Taxonomy" id="392030"/>
    <lineage>
        <taxon>Eukaryota</taxon>
        <taxon>Metazoa</taxon>
        <taxon>Spiralia</taxon>
        <taxon>Gnathifera</taxon>
        <taxon>Rotifera</taxon>
        <taxon>Eurotatoria</taxon>
        <taxon>Bdelloidea</taxon>
        <taxon>Philodinida</taxon>
        <taxon>Philodinidae</taxon>
        <taxon>Rotaria</taxon>
    </lineage>
</organism>
<sequence length="245" mass="28713">MANSTKNTNKQHPVPDVFAERVVEKTQLVWVNSTIAENESDFRHILKELYKLIRRVSFFEQIDQCVRFLADVPNEKAIVVVSNAFGQDMIPQIHSMIQVDTIYLLGDIQAPSEQWIKEWPKIKGQYSSVTSVFEAIQRVNKQYNQNSIPISFMPIMQSGSTHNIDELDPSFMYTQLFKNTLVQMEHSRQSVDDFVAFRRDKFRHNASALCVIDEFERGYRSDQALYWYTRFPFIYGPLNRCLRLL</sequence>
<gene>
    <name evidence="1" type="ORF">CJN711_LOCUS5917</name>
</gene>
<reference evidence="1" key="1">
    <citation type="submission" date="2021-02" db="EMBL/GenBank/DDBJ databases">
        <authorList>
            <person name="Nowell W R."/>
        </authorList>
    </citation>
    <scope>NUCLEOTIDE SEQUENCE</scope>
</reference>
<accession>A0A814M5V9</accession>
<proteinExistence type="predicted"/>
<name>A0A814M5V9_9BILA</name>
<comment type="caution">
    <text evidence="1">The sequence shown here is derived from an EMBL/GenBank/DDBJ whole genome shotgun (WGS) entry which is preliminary data.</text>
</comment>
<protein>
    <submittedName>
        <fullName evidence="1">Uncharacterized protein</fullName>
    </submittedName>
</protein>
<dbReference type="Proteomes" id="UP000663855">
    <property type="component" value="Unassembled WGS sequence"/>
</dbReference>
<dbReference type="EMBL" id="CAJNOV010001687">
    <property type="protein sequence ID" value="CAF1075024.1"/>
    <property type="molecule type" value="Genomic_DNA"/>
</dbReference>